<dbReference type="eggNOG" id="ENOG502SE7K">
    <property type="taxonomic scope" value="Eukaryota"/>
</dbReference>
<sequence length="1522" mass="164586">MGTETPQKAARPETPAAKEDASLSGIVSSGGGSSMTPGGTRKMPSRRMSVTTRHANLKNRSKDQKEAWERYWAAGPFRKTADLAEGDFNVYLQLLARHRSQPSASEPPLTMGEYDHLTLLQKRIVSAGLDVVRPARNPFPWEKQKRRLSSFNMTYGKTHAPRQRHVRRGTAARGTIVDVHRTAKRLKEVRAREKREGRHDGDDASGAAGSHASKGAHGPASALGFEPEDRLGARFERAQHEAQAQTIANNSCVVVPAATHRAGVAPQLLVPVKRRGPKWDPKGGNASGRRNSQAEGTEGGLGEVAGGVLVTQWCDDDDDDRSAEEATPNGRKGKKGKRNAGARAHFKGAVHATVAGSKAHKIVEGFLDARRAATAPRRRDSHHADRRQRGSVTATAEERDAARAELNVALSRCKYCRNNTEFCPTCVRVANGWLTANPAEFGLIHHEISEMMKNMMAETFSHETYGAPMMNTAETVVDRRRSSVLSKSSAIKALHLEKVNSIIADQLQNDAWFEDHNRRHRRIQRRDKANVELFEDLDERISLPKQFKIEHDTLDSSNLNTKSGQLDKMADDLGGGGRPRCPWAQDPRERQRALVAIGQAIMAAVFEHLGPDGRWTPYDAGTAAMLEQSRLANPNAVVRLPNLPFEIRFGSAARSAKMPSPPETGIVQVNVNNENTRVVRRTNQAGNQVQIRVPPNAAPGSTIQTSLPDGRTINVQIPPGVAPGAVITVAVPPGAPAPSRPSMQVAAVGQPPAQPQYGPPPTMMMQQAPPPMMASPPRPSQPSFLAGLWAAVEARDPTDMVAGALNEAGPEGLVTRYMDPQLRRTLVHKICAFGRLGTLQAVAAALDQRVDPTGALKAALRDTPDGEGKRGLEHAVQRGHLDVVRWFVEVTRAAPGNAAALAPPGSPVAQYLASLQQQSIPGRQLAEARALDQQLAAGQPVVVAGQPVPTQGGCANPNPDLGSLTQWLDDLDLEQYEADLRHIAGVDDVRTLACMEESQLHGLAAEVGMKYGHKIKFIDACRAVRDPTPAAAVDAGVASALMAKLNTLEQGMHKIDDAQTANAAAVMEGLHHIDDTTTKTAAEVAAIRAELAKVVDATRGQTRLLMDLCSDATECPKLVWMAREKEAAVTRWLTPSSWYGKPVRVQFVCPVTMQVAKSGKDGGGYRVVLPKDWIKKWGVAVNLSLTVLRVAMQLGAASMGCYHAHVPDMTIDRARLKTADELYEEVNKGLDPATRDALEKGAPECKALSEASFQMLKGELKKEDPGLDLTGLVKVVGGSGATLCTEWVHKDMPMDEVLVVYGSESNTAKTNIERIAKEWMARDGVNWKVCDVMEGNDAAALGLVHIASTYDAIVVATSSFRQGDAPANYDDFLEALYKGSVAMDPSGVRQVPLAGMQSAVLGFGDSRFDTYMNCPRLTDMLLEKCGTRRMAQRREIDVKLSKEDKATMMADWAEDVHGALQAKTKYSVPKVCEWTVPGNGQTFDKSLEYLPPPPPPEAAGPSPVVVVAALGAVLGVGYYCFA</sequence>
<feature type="compositionally biased region" description="Basic residues" evidence="2">
    <location>
        <begin position="331"/>
        <end position="342"/>
    </location>
</feature>
<keyword evidence="6" id="KW-1185">Reference proteome</keyword>
<feature type="region of interest" description="Disordered" evidence="2">
    <location>
        <begin position="273"/>
        <end position="301"/>
    </location>
</feature>
<feature type="region of interest" description="Disordered" evidence="2">
    <location>
        <begin position="313"/>
        <end position="342"/>
    </location>
</feature>
<dbReference type="GO" id="GO:0050660">
    <property type="term" value="F:flavin adenine dinucleotide binding"/>
    <property type="evidence" value="ECO:0007669"/>
    <property type="project" value="TreeGrafter"/>
</dbReference>
<dbReference type="GeneID" id="20228083"/>
<evidence type="ECO:0000256" key="2">
    <source>
        <dbReference type="SAM" id="MobiDB-lite"/>
    </source>
</evidence>
<name>F0Y427_AURAN</name>
<dbReference type="InterPro" id="IPR008254">
    <property type="entry name" value="Flavodoxin/NO_synth"/>
</dbReference>
<dbReference type="Proteomes" id="UP000002729">
    <property type="component" value="Unassembled WGS sequence"/>
</dbReference>
<dbReference type="GO" id="GO:0010181">
    <property type="term" value="F:FMN binding"/>
    <property type="evidence" value="ECO:0007669"/>
    <property type="project" value="InterPro"/>
</dbReference>
<dbReference type="GO" id="GO:0016491">
    <property type="term" value="F:oxidoreductase activity"/>
    <property type="evidence" value="ECO:0007669"/>
    <property type="project" value="TreeGrafter"/>
</dbReference>
<keyword evidence="3" id="KW-0472">Membrane</keyword>
<reference evidence="5 6" key="1">
    <citation type="journal article" date="2011" name="Proc. Natl. Acad. Sci. U.S.A.">
        <title>Niche of harmful alga Aureococcus anophagefferens revealed through ecogenomics.</title>
        <authorList>
            <person name="Gobler C.J."/>
            <person name="Berry D.L."/>
            <person name="Dyhrman S.T."/>
            <person name="Wilhelm S.W."/>
            <person name="Salamov A."/>
            <person name="Lobanov A.V."/>
            <person name="Zhang Y."/>
            <person name="Collier J.L."/>
            <person name="Wurch L.L."/>
            <person name="Kustka A.B."/>
            <person name="Dill B.D."/>
            <person name="Shah M."/>
            <person name="VerBerkmoes N.C."/>
            <person name="Kuo A."/>
            <person name="Terry A."/>
            <person name="Pangilinan J."/>
            <person name="Lindquist E.A."/>
            <person name="Lucas S."/>
            <person name="Paulsen I.T."/>
            <person name="Hattenrath-Lehmann T.K."/>
            <person name="Talmage S.C."/>
            <person name="Walker E.A."/>
            <person name="Koch F."/>
            <person name="Burson A.M."/>
            <person name="Marcoval M.A."/>
            <person name="Tang Y.Z."/>
            <person name="Lecleir G.R."/>
            <person name="Coyne K.J."/>
            <person name="Berg G.M."/>
            <person name="Bertrand E.M."/>
            <person name="Saito M.A."/>
            <person name="Gladyshev V.N."/>
            <person name="Grigoriev I.V."/>
        </authorList>
    </citation>
    <scope>NUCLEOTIDE SEQUENCE [LARGE SCALE GENOMIC DNA]</scope>
    <source>
        <strain evidence="6">CCMP 1984</strain>
    </source>
</reference>
<feature type="region of interest" description="Disordered" evidence="2">
    <location>
        <begin position="187"/>
        <end position="225"/>
    </location>
</feature>
<feature type="transmembrane region" description="Helical" evidence="3">
    <location>
        <begin position="1502"/>
        <end position="1521"/>
    </location>
</feature>
<dbReference type="InterPro" id="IPR029039">
    <property type="entry name" value="Flavoprotein-like_sf"/>
</dbReference>
<organism evidence="6">
    <name type="scientific">Aureococcus anophagefferens</name>
    <name type="common">Harmful bloom alga</name>
    <dbReference type="NCBI Taxonomy" id="44056"/>
    <lineage>
        <taxon>Eukaryota</taxon>
        <taxon>Sar</taxon>
        <taxon>Stramenopiles</taxon>
        <taxon>Ochrophyta</taxon>
        <taxon>Pelagophyceae</taxon>
        <taxon>Pelagomonadales</taxon>
        <taxon>Pelagomonadaceae</taxon>
        <taxon>Aureococcus</taxon>
    </lineage>
</organism>
<dbReference type="KEGG" id="aaf:AURANDRAFT_71138"/>
<feature type="compositionally biased region" description="Low complexity" evidence="2">
    <location>
        <begin position="204"/>
        <end position="222"/>
    </location>
</feature>
<dbReference type="Gene3D" id="3.40.50.360">
    <property type="match status" value="1"/>
</dbReference>
<dbReference type="EMBL" id="GL833124">
    <property type="protein sequence ID" value="EGB10469.1"/>
    <property type="molecule type" value="Genomic_DNA"/>
</dbReference>
<feature type="compositionally biased region" description="Basic and acidic residues" evidence="2">
    <location>
        <begin position="187"/>
        <end position="202"/>
    </location>
</feature>
<feature type="region of interest" description="Disordered" evidence="2">
    <location>
        <begin position="373"/>
        <end position="399"/>
    </location>
</feature>
<dbReference type="Pfam" id="PF00258">
    <property type="entry name" value="Flavodoxin_1"/>
    <property type="match status" value="1"/>
</dbReference>
<keyword evidence="1" id="KW-0285">Flavoprotein</keyword>
<feature type="compositionally biased region" description="Pro residues" evidence="2">
    <location>
        <begin position="752"/>
        <end position="780"/>
    </location>
</feature>
<accession>F0Y427</accession>
<dbReference type="OrthoDB" id="1688044at2759"/>
<evidence type="ECO:0000256" key="3">
    <source>
        <dbReference type="SAM" id="Phobius"/>
    </source>
</evidence>
<evidence type="ECO:0000313" key="6">
    <source>
        <dbReference type="Proteomes" id="UP000002729"/>
    </source>
</evidence>
<dbReference type="PROSITE" id="PS50902">
    <property type="entry name" value="FLAVODOXIN_LIKE"/>
    <property type="match status" value="1"/>
</dbReference>
<dbReference type="InterPro" id="IPR013761">
    <property type="entry name" value="SAM/pointed_sf"/>
</dbReference>
<feature type="region of interest" description="Disordered" evidence="2">
    <location>
        <begin position="736"/>
        <end position="781"/>
    </location>
</feature>
<protein>
    <recommendedName>
        <fullName evidence="4">Flavodoxin-like domain-containing protein</fullName>
    </recommendedName>
</protein>
<evidence type="ECO:0000313" key="5">
    <source>
        <dbReference type="EMBL" id="EGB10469.1"/>
    </source>
</evidence>
<dbReference type="InParanoid" id="F0Y427"/>
<evidence type="ECO:0000259" key="4">
    <source>
        <dbReference type="PROSITE" id="PS50902"/>
    </source>
</evidence>
<dbReference type="PANTHER" id="PTHR19384">
    <property type="entry name" value="NITRIC OXIDE SYNTHASE-RELATED"/>
    <property type="match status" value="1"/>
</dbReference>
<proteinExistence type="predicted"/>
<keyword evidence="3" id="KW-1133">Transmembrane helix</keyword>
<feature type="domain" description="Flavodoxin-like" evidence="4">
    <location>
        <begin position="1297"/>
        <end position="1457"/>
    </location>
</feature>
<dbReference type="RefSeq" id="XP_009035262.1">
    <property type="nucleotide sequence ID" value="XM_009037014.1"/>
</dbReference>
<evidence type="ECO:0000256" key="1">
    <source>
        <dbReference type="ARBA" id="ARBA00022630"/>
    </source>
</evidence>
<dbReference type="Gene3D" id="1.10.150.50">
    <property type="entry name" value="Transcription Factor, Ets-1"/>
    <property type="match status" value="1"/>
</dbReference>
<gene>
    <name evidence="5" type="ORF">AURANDRAFT_71138</name>
</gene>
<keyword evidence="3" id="KW-0812">Transmembrane</keyword>
<dbReference type="GO" id="GO:0005829">
    <property type="term" value="C:cytosol"/>
    <property type="evidence" value="ECO:0007669"/>
    <property type="project" value="TreeGrafter"/>
</dbReference>
<dbReference type="SUPFAM" id="SSF52218">
    <property type="entry name" value="Flavoproteins"/>
    <property type="match status" value="1"/>
</dbReference>
<feature type="region of interest" description="Disordered" evidence="2">
    <location>
        <begin position="1"/>
        <end position="62"/>
    </location>
</feature>